<proteinExistence type="predicted"/>
<dbReference type="Proteomes" id="UP000313359">
    <property type="component" value="Unassembled WGS sequence"/>
</dbReference>
<feature type="signal peptide" evidence="2">
    <location>
        <begin position="1"/>
        <end position="21"/>
    </location>
</feature>
<gene>
    <name evidence="3" type="ORF">L227DRAFT_598253</name>
</gene>
<reference evidence="3" key="1">
    <citation type="journal article" date="2018" name="Genome Biol. Evol.">
        <title>Genomics and development of Lentinus tigrinus, a white-rot wood-decaying mushroom with dimorphic fruiting bodies.</title>
        <authorList>
            <person name="Wu B."/>
            <person name="Xu Z."/>
            <person name="Knudson A."/>
            <person name="Carlson A."/>
            <person name="Chen N."/>
            <person name="Kovaka S."/>
            <person name="LaButti K."/>
            <person name="Lipzen A."/>
            <person name="Pennachio C."/>
            <person name="Riley R."/>
            <person name="Schakwitz W."/>
            <person name="Umezawa K."/>
            <person name="Ohm R.A."/>
            <person name="Grigoriev I.V."/>
            <person name="Nagy L.G."/>
            <person name="Gibbons J."/>
            <person name="Hibbett D."/>
        </authorList>
    </citation>
    <scope>NUCLEOTIDE SEQUENCE [LARGE SCALE GENOMIC DNA]</scope>
    <source>
        <strain evidence="3">ALCF2SS1-6</strain>
    </source>
</reference>
<evidence type="ECO:0008006" key="5">
    <source>
        <dbReference type="Google" id="ProtNLM"/>
    </source>
</evidence>
<evidence type="ECO:0000313" key="4">
    <source>
        <dbReference type="Proteomes" id="UP000313359"/>
    </source>
</evidence>
<dbReference type="STRING" id="1328759.A0A5C2SLY7"/>
<organism evidence="3 4">
    <name type="scientific">Lentinus tigrinus ALCF2SS1-6</name>
    <dbReference type="NCBI Taxonomy" id="1328759"/>
    <lineage>
        <taxon>Eukaryota</taxon>
        <taxon>Fungi</taxon>
        <taxon>Dikarya</taxon>
        <taxon>Basidiomycota</taxon>
        <taxon>Agaricomycotina</taxon>
        <taxon>Agaricomycetes</taxon>
        <taxon>Polyporales</taxon>
        <taxon>Polyporaceae</taxon>
        <taxon>Lentinus</taxon>
    </lineage>
</organism>
<dbReference type="EMBL" id="ML122253">
    <property type="protein sequence ID" value="RPD64803.1"/>
    <property type="molecule type" value="Genomic_DNA"/>
</dbReference>
<accession>A0A5C2SLY7</accession>
<keyword evidence="4" id="KW-1185">Reference proteome</keyword>
<evidence type="ECO:0000256" key="1">
    <source>
        <dbReference type="SAM" id="MobiDB-lite"/>
    </source>
</evidence>
<keyword evidence="2" id="KW-0732">Signal</keyword>
<evidence type="ECO:0000256" key="2">
    <source>
        <dbReference type="SAM" id="SignalP"/>
    </source>
</evidence>
<sequence length="512" mass="55635">MLTHHSLQIFCIGLSALVTAALPAGGELDGVELALQSRRDGGSNVDVKASVTDLFYVVDIALAGEIACPQLPNSTSFVANESYGPGWVGSSLPSSALRQQRELDVHLWGFDIVLGDVFLKSVYASSTQPHPGELNVNFDVATVQRVLIDMPQDKDKRSLFCCGELHRSGLYHKLKVHQQVTTLTFKNHPGVQITIRRDAESKCFHCPHCDKRYPIAGNLRYRTPSHPKNKMRRSRKSDRTETGKPVDGNAMPVPVNGDAMVQVKAEKVDEAMVPAVVASTTLESEATETLDASFSRQTLLYPESQDDDVTILPASKPQDVAPEPIRTILNSEVVSPTVSDQSSSPTPDAEVVFLPPLLRPATWSPINATTGVSEPRLISYSPSLVRSVSSGSSISLCTLPEDVPGLRFTLPIKTEFDYKFEPPSDGALLHGSGQQEPPTAAEVFLNGLRRPLGHAAPHLHGLGVVTEADLDLVCTMPDAWVELGDLLRGSGVTMIEWLMVKEAFKARAKRLL</sequence>
<feature type="chain" id="PRO_5022958969" description="C2H2-type domain-containing protein" evidence="2">
    <location>
        <begin position="22"/>
        <end position="512"/>
    </location>
</feature>
<feature type="region of interest" description="Disordered" evidence="1">
    <location>
        <begin position="219"/>
        <end position="255"/>
    </location>
</feature>
<evidence type="ECO:0000313" key="3">
    <source>
        <dbReference type="EMBL" id="RPD64803.1"/>
    </source>
</evidence>
<name>A0A5C2SLY7_9APHY</name>
<protein>
    <recommendedName>
        <fullName evidence="5">C2H2-type domain-containing protein</fullName>
    </recommendedName>
</protein>
<dbReference type="AlphaFoldDB" id="A0A5C2SLY7"/>
<dbReference type="OrthoDB" id="2750410at2759"/>
<feature type="compositionally biased region" description="Basic residues" evidence="1">
    <location>
        <begin position="223"/>
        <end position="236"/>
    </location>
</feature>